<evidence type="ECO:0000313" key="1">
    <source>
        <dbReference type="EMBL" id="MEI4463805.1"/>
    </source>
</evidence>
<evidence type="ECO:0000313" key="2">
    <source>
        <dbReference type="Proteomes" id="UP001387110"/>
    </source>
</evidence>
<comment type="caution">
    <text evidence="1">The sequence shown here is derived from an EMBL/GenBank/DDBJ whole genome shotgun (WGS) entry which is preliminary data.</text>
</comment>
<dbReference type="EMBL" id="JBAWKY010000006">
    <property type="protein sequence ID" value="MEI4463805.1"/>
    <property type="molecule type" value="Genomic_DNA"/>
</dbReference>
<protein>
    <submittedName>
        <fullName evidence="1">Uncharacterized protein</fullName>
    </submittedName>
</protein>
<gene>
    <name evidence="1" type="ORF">SZL87_15375</name>
</gene>
<sequence>MTNNQAIAYAAIAMEQLGYTHEQIEKVQASMLSEMDWTDEKTAEKKAETILRG</sequence>
<dbReference type="Proteomes" id="UP001387110">
    <property type="component" value="Unassembled WGS sequence"/>
</dbReference>
<reference evidence="1 2" key="1">
    <citation type="submission" date="2023-12" db="EMBL/GenBank/DDBJ databases">
        <authorList>
            <person name="Easwaran N."/>
            <person name="Lazarus H.P.S."/>
        </authorList>
    </citation>
    <scope>NUCLEOTIDE SEQUENCE [LARGE SCALE GENOMIC DNA]</scope>
    <source>
        <strain evidence="1 2">VIT-2023</strain>
    </source>
</reference>
<keyword evidence="2" id="KW-1185">Reference proteome</keyword>
<proteinExistence type="predicted"/>
<dbReference type="RefSeq" id="WP_336449662.1">
    <property type="nucleotide sequence ID" value="NZ_JBAWKY010000006.1"/>
</dbReference>
<accession>A0ABU8ELK5</accession>
<name>A0ABU8ELK5_9BACL</name>
<organism evidence="1 2">
    <name type="scientific">Exiguobacterium indicum</name>
    <dbReference type="NCBI Taxonomy" id="296995"/>
    <lineage>
        <taxon>Bacteria</taxon>
        <taxon>Bacillati</taxon>
        <taxon>Bacillota</taxon>
        <taxon>Bacilli</taxon>
        <taxon>Bacillales</taxon>
        <taxon>Bacillales Family XII. Incertae Sedis</taxon>
        <taxon>Exiguobacterium</taxon>
    </lineage>
</organism>